<evidence type="ECO:0000256" key="1">
    <source>
        <dbReference type="SAM" id="MobiDB-lite"/>
    </source>
</evidence>
<name>Q8NNG8_CORGL</name>
<dbReference type="BioCyc" id="CORYNE:G18NG-11827-MONOMER"/>
<reference evidence="3" key="1">
    <citation type="journal article" date="2003" name="Appl. Microbiol. Biotechnol.">
        <title>The Corynebacterium glutamicum genome: features and impacts on biotechnological processes.</title>
        <authorList>
            <person name="Ikeda M."/>
            <person name="Nakagawa S."/>
        </authorList>
    </citation>
    <scope>NUCLEOTIDE SEQUENCE [LARGE SCALE GENOMIC DNA]</scope>
    <source>
        <strain evidence="3">ATCC 13032 / DSM 20300 / BCRC 11384 / JCM 1318 / LMG 3730 / NCIMB 10025</strain>
    </source>
</reference>
<gene>
    <name evidence="2" type="ordered locus">Cgl2235</name>
</gene>
<dbReference type="AlphaFoldDB" id="Q8NNG8"/>
<proteinExistence type="predicted"/>
<keyword evidence="3" id="KW-1185">Reference proteome</keyword>
<dbReference type="EMBL" id="BA000036">
    <property type="protein sequence ID" value="BAB99628.1"/>
    <property type="molecule type" value="Genomic_DNA"/>
</dbReference>
<dbReference type="HOGENOM" id="CLU_1632595_0_0_11"/>
<protein>
    <submittedName>
        <fullName evidence="2">Uncharacterized protein</fullName>
    </submittedName>
</protein>
<organism evidence="2 3">
    <name type="scientific">Corynebacterium glutamicum (strain ATCC 13032 / DSM 20300 / JCM 1318 / BCRC 11384 / CCUG 27702 / LMG 3730 / NBRC 12168 / NCIMB 10025 / NRRL B-2784 / 534)</name>
    <dbReference type="NCBI Taxonomy" id="196627"/>
    <lineage>
        <taxon>Bacteria</taxon>
        <taxon>Bacillati</taxon>
        <taxon>Actinomycetota</taxon>
        <taxon>Actinomycetes</taxon>
        <taxon>Mycobacteriales</taxon>
        <taxon>Corynebacteriaceae</taxon>
        <taxon>Corynebacterium</taxon>
    </lineage>
</organism>
<evidence type="ECO:0000313" key="2">
    <source>
        <dbReference type="EMBL" id="BAB99628.1"/>
    </source>
</evidence>
<dbReference type="Proteomes" id="UP000000582">
    <property type="component" value="Chromosome"/>
</dbReference>
<sequence>MTRLRRGYEGQNLAPHRTLVPLVQSRGLLHRASCAPIVPQRKSICRGVEFPWAQKGRGSPDRSWYGSSSFSPLKAILRGFHFGTGGANVISAGLLIKDSPHSRGQTFKSNIFLQSNDPNLQKSTTIGQVKAICGVYSHIHSTPGKPKDEHSIPQQPERQKHK</sequence>
<dbReference type="KEGG" id="cgl:Cgl2235"/>
<evidence type="ECO:0000313" key="3">
    <source>
        <dbReference type="Proteomes" id="UP000000582"/>
    </source>
</evidence>
<accession>Q8NNG8</accession>
<feature type="region of interest" description="Disordered" evidence="1">
    <location>
        <begin position="140"/>
        <end position="162"/>
    </location>
</feature>